<gene>
    <name evidence="4" type="ORF">EB796_013776</name>
</gene>
<dbReference type="CDD" id="cd04366">
    <property type="entry name" value="IlGF_insulin_bombyxin_like"/>
    <property type="match status" value="1"/>
</dbReference>
<sequence length="264" mass="30225">MQLAFPMVVQYENKVTRSHMMVFTSSHEILVMVVVLIGTVYSDFEHTCQTDVWSPYTFCGEILTNMVFDKCGAERLSQLAVLDVGVTASITHDIFISAKKANSLLMFSAGLNAESGIYCECCVNRCTVTELEQYCNPLAAIQPRLRRSLHSTKSKQAKHFSQSDLNSLYKTVDVSKNDDERKVSLAEINKLKMLNIWKLENIENRLLNTYLEEATRNSSFIKTPATTTFKVPYKTNKESLNTRKEKLRHGHKHLHRKNKKHSRN</sequence>
<accession>A0A7J7JQJ9</accession>
<evidence type="ECO:0000256" key="2">
    <source>
        <dbReference type="SAM" id="MobiDB-lite"/>
    </source>
</evidence>
<dbReference type="EMBL" id="VXIV02002006">
    <property type="protein sequence ID" value="KAF6027914.1"/>
    <property type="molecule type" value="Genomic_DNA"/>
</dbReference>
<dbReference type="InterPro" id="IPR036438">
    <property type="entry name" value="Insulin-like_sf"/>
</dbReference>
<dbReference type="AlphaFoldDB" id="A0A7J7JQJ9"/>
<evidence type="ECO:0000259" key="3">
    <source>
        <dbReference type="Pfam" id="PF00049"/>
    </source>
</evidence>
<evidence type="ECO:0000313" key="4">
    <source>
        <dbReference type="EMBL" id="KAF6027914.1"/>
    </source>
</evidence>
<comment type="caution">
    <text evidence="4">The sequence shown here is derived from an EMBL/GenBank/DDBJ whole genome shotgun (WGS) entry which is preliminary data.</text>
</comment>
<feature type="compositionally biased region" description="Basic and acidic residues" evidence="2">
    <location>
        <begin position="235"/>
        <end position="244"/>
    </location>
</feature>
<name>A0A7J7JQJ9_BUGNE</name>
<evidence type="ECO:0000256" key="1">
    <source>
        <dbReference type="ARBA" id="ARBA00009034"/>
    </source>
</evidence>
<evidence type="ECO:0000313" key="5">
    <source>
        <dbReference type="Proteomes" id="UP000593567"/>
    </source>
</evidence>
<comment type="similarity">
    <text evidence="1">Belongs to the insulin family.</text>
</comment>
<dbReference type="GO" id="GO:0005179">
    <property type="term" value="F:hormone activity"/>
    <property type="evidence" value="ECO:0007669"/>
    <property type="project" value="InterPro"/>
</dbReference>
<protein>
    <recommendedName>
        <fullName evidence="3">Insulin-like domain-containing protein</fullName>
    </recommendedName>
</protein>
<feature type="domain" description="Insulin-like" evidence="3">
    <location>
        <begin position="57"/>
        <end position="135"/>
    </location>
</feature>
<feature type="compositionally biased region" description="Basic residues" evidence="2">
    <location>
        <begin position="245"/>
        <end position="264"/>
    </location>
</feature>
<dbReference type="Pfam" id="PF00049">
    <property type="entry name" value="Insulin"/>
    <property type="match status" value="1"/>
</dbReference>
<dbReference type="Gene3D" id="1.10.100.10">
    <property type="entry name" value="Insulin-like"/>
    <property type="match status" value="1"/>
</dbReference>
<reference evidence="4" key="1">
    <citation type="submission" date="2020-06" db="EMBL/GenBank/DDBJ databases">
        <title>Draft genome of Bugula neritina, a colonial animal packing powerful symbionts and potential medicines.</title>
        <authorList>
            <person name="Rayko M."/>
        </authorList>
    </citation>
    <scope>NUCLEOTIDE SEQUENCE [LARGE SCALE GENOMIC DNA]</scope>
    <source>
        <strain evidence="4">Kwan_BN1</strain>
    </source>
</reference>
<dbReference type="OrthoDB" id="6139049at2759"/>
<keyword evidence="5" id="KW-1185">Reference proteome</keyword>
<dbReference type="InterPro" id="IPR022353">
    <property type="entry name" value="Insulin_CS"/>
</dbReference>
<dbReference type="SUPFAM" id="SSF56994">
    <property type="entry name" value="Insulin-like"/>
    <property type="match status" value="1"/>
</dbReference>
<feature type="region of interest" description="Disordered" evidence="2">
    <location>
        <begin position="232"/>
        <end position="264"/>
    </location>
</feature>
<dbReference type="GO" id="GO:0005576">
    <property type="term" value="C:extracellular region"/>
    <property type="evidence" value="ECO:0007669"/>
    <property type="project" value="InterPro"/>
</dbReference>
<dbReference type="Proteomes" id="UP000593567">
    <property type="component" value="Unassembled WGS sequence"/>
</dbReference>
<organism evidence="4 5">
    <name type="scientific">Bugula neritina</name>
    <name type="common">Brown bryozoan</name>
    <name type="synonym">Sertularia neritina</name>
    <dbReference type="NCBI Taxonomy" id="10212"/>
    <lineage>
        <taxon>Eukaryota</taxon>
        <taxon>Metazoa</taxon>
        <taxon>Spiralia</taxon>
        <taxon>Lophotrochozoa</taxon>
        <taxon>Bryozoa</taxon>
        <taxon>Gymnolaemata</taxon>
        <taxon>Cheilostomatida</taxon>
        <taxon>Flustrina</taxon>
        <taxon>Buguloidea</taxon>
        <taxon>Bugulidae</taxon>
        <taxon>Bugula</taxon>
    </lineage>
</organism>
<proteinExistence type="inferred from homology"/>
<dbReference type="InterPro" id="IPR016179">
    <property type="entry name" value="Insulin-like"/>
</dbReference>
<dbReference type="PROSITE" id="PS00262">
    <property type="entry name" value="INSULIN"/>
    <property type="match status" value="1"/>
</dbReference>